<dbReference type="AlphaFoldDB" id="A0AAN6KGE5"/>
<gene>
    <name evidence="2" type="ORF">LTR91_012038</name>
</gene>
<proteinExistence type="predicted"/>
<keyword evidence="3" id="KW-1185">Reference proteome</keyword>
<reference evidence="2" key="1">
    <citation type="submission" date="2023-06" db="EMBL/GenBank/DDBJ databases">
        <title>Black Yeasts Isolated from many extreme environments.</title>
        <authorList>
            <person name="Coleine C."/>
            <person name="Stajich J.E."/>
            <person name="Selbmann L."/>
        </authorList>
    </citation>
    <scope>NUCLEOTIDE SEQUENCE</scope>
    <source>
        <strain evidence="2">CCFEE 5200</strain>
    </source>
</reference>
<dbReference type="EMBL" id="JAUJLE010000113">
    <property type="protein sequence ID" value="KAK0981181.1"/>
    <property type="molecule type" value="Genomic_DNA"/>
</dbReference>
<accession>A0AAN6KGE5</accession>
<feature type="compositionally biased region" description="Polar residues" evidence="1">
    <location>
        <begin position="207"/>
        <end position="222"/>
    </location>
</feature>
<name>A0AAN6KGE5_9PEZI</name>
<feature type="region of interest" description="Disordered" evidence="1">
    <location>
        <begin position="178"/>
        <end position="227"/>
    </location>
</feature>
<organism evidence="2 3">
    <name type="scientific">Friedmanniomyces endolithicus</name>
    <dbReference type="NCBI Taxonomy" id="329885"/>
    <lineage>
        <taxon>Eukaryota</taxon>
        <taxon>Fungi</taxon>
        <taxon>Dikarya</taxon>
        <taxon>Ascomycota</taxon>
        <taxon>Pezizomycotina</taxon>
        <taxon>Dothideomycetes</taxon>
        <taxon>Dothideomycetidae</taxon>
        <taxon>Mycosphaerellales</taxon>
        <taxon>Teratosphaeriaceae</taxon>
        <taxon>Friedmanniomyces</taxon>
    </lineage>
</organism>
<evidence type="ECO:0000313" key="2">
    <source>
        <dbReference type="EMBL" id="KAK0981181.1"/>
    </source>
</evidence>
<evidence type="ECO:0000256" key="1">
    <source>
        <dbReference type="SAM" id="MobiDB-lite"/>
    </source>
</evidence>
<comment type="caution">
    <text evidence="2">The sequence shown here is derived from an EMBL/GenBank/DDBJ whole genome shotgun (WGS) entry which is preliminary data.</text>
</comment>
<protein>
    <submittedName>
        <fullName evidence="2">Uncharacterized protein</fullName>
    </submittedName>
</protein>
<dbReference type="Proteomes" id="UP001175353">
    <property type="component" value="Unassembled WGS sequence"/>
</dbReference>
<evidence type="ECO:0000313" key="3">
    <source>
        <dbReference type="Proteomes" id="UP001175353"/>
    </source>
</evidence>
<sequence length="414" mass="43948">MNCLARRARFFEQPIHQSVAESCAPGSFCGDVTHLRPPRISDCSAEKSLQLYKEDASYSIIHDLELPWSVIPEPKLAAPLVLPPSQWSRKMLKVCVDSEEAEYAKGVARVMEERKAAAPAIGVLQADVDPPKLLSVTAATLLSGDAAEIHDAAVFCSSTSTPPDADINENFPVLSHASTAAEQPTTSARPLDSKPADQVPEAEPAKTTASETENPGTVSTGYKTKASGSCIDDDEDWVEVNCDEVGGKEPEEVQYVLITLRKSAQACVRRNHYGSTLRRKYGRLLAAAWLSPRSCASPCAAVPEIPPVGTPSLKRTSIPAPDQVTGGTAEIAPIAGVPTPYSKIEAASTTAPNRASSTVLGKSSEAVRAAKPVNATDILVKPADVLKVTTTTTMITGKNEADAKYLDEDDGSEL</sequence>
<feature type="compositionally biased region" description="Polar residues" evidence="1">
    <location>
        <begin position="178"/>
        <end position="188"/>
    </location>
</feature>